<organism evidence="1">
    <name type="scientific">Anguilla anguilla</name>
    <name type="common">European freshwater eel</name>
    <name type="synonym">Muraena anguilla</name>
    <dbReference type="NCBI Taxonomy" id="7936"/>
    <lineage>
        <taxon>Eukaryota</taxon>
        <taxon>Metazoa</taxon>
        <taxon>Chordata</taxon>
        <taxon>Craniata</taxon>
        <taxon>Vertebrata</taxon>
        <taxon>Euteleostomi</taxon>
        <taxon>Actinopterygii</taxon>
        <taxon>Neopterygii</taxon>
        <taxon>Teleostei</taxon>
        <taxon>Anguilliformes</taxon>
        <taxon>Anguillidae</taxon>
        <taxon>Anguilla</taxon>
    </lineage>
</organism>
<reference evidence="1" key="1">
    <citation type="submission" date="2014-11" db="EMBL/GenBank/DDBJ databases">
        <authorList>
            <person name="Amaro Gonzalez C."/>
        </authorList>
    </citation>
    <scope>NUCLEOTIDE SEQUENCE</scope>
</reference>
<reference evidence="1" key="2">
    <citation type="journal article" date="2015" name="Fish Shellfish Immunol.">
        <title>Early steps in the European eel (Anguilla anguilla)-Vibrio vulnificus interaction in the gills: Role of the RtxA13 toxin.</title>
        <authorList>
            <person name="Callol A."/>
            <person name="Pajuelo D."/>
            <person name="Ebbesson L."/>
            <person name="Teles M."/>
            <person name="MacKenzie S."/>
            <person name="Amaro C."/>
        </authorList>
    </citation>
    <scope>NUCLEOTIDE SEQUENCE</scope>
</reference>
<name>A0A0E9PEU4_ANGAN</name>
<dbReference type="EMBL" id="GBXM01105518">
    <property type="protein sequence ID" value="JAH03059.1"/>
    <property type="molecule type" value="Transcribed_RNA"/>
</dbReference>
<dbReference type="AlphaFoldDB" id="A0A0E9PEU4"/>
<sequence length="51" mass="5576">MPQSLSLPLHFGVGHISYILTLPLTSSQYHYSNVKNSEEVPGIFPCCPCGI</sequence>
<proteinExistence type="predicted"/>
<evidence type="ECO:0000313" key="1">
    <source>
        <dbReference type="EMBL" id="JAH03059.1"/>
    </source>
</evidence>
<protein>
    <submittedName>
        <fullName evidence="1">Uncharacterized protein</fullName>
    </submittedName>
</protein>
<accession>A0A0E9PEU4</accession>